<dbReference type="SUPFAM" id="SSF53300">
    <property type="entry name" value="vWA-like"/>
    <property type="match status" value="1"/>
</dbReference>
<evidence type="ECO:0000313" key="3">
    <source>
        <dbReference type="Proteomes" id="UP000184532"/>
    </source>
</evidence>
<dbReference type="InterPro" id="IPR012910">
    <property type="entry name" value="Plug_dom"/>
</dbReference>
<dbReference type="InterPro" id="IPR011990">
    <property type="entry name" value="TPR-like_helical_dom_sf"/>
</dbReference>
<accession>A0A1M5J1Q5</accession>
<dbReference type="InterPro" id="IPR037066">
    <property type="entry name" value="Plug_dom_sf"/>
</dbReference>
<dbReference type="Pfam" id="PF07715">
    <property type="entry name" value="Plug"/>
    <property type="match status" value="1"/>
</dbReference>
<evidence type="ECO:0000259" key="1">
    <source>
        <dbReference type="Pfam" id="PF07715"/>
    </source>
</evidence>
<dbReference type="RefSeq" id="WP_073176893.1">
    <property type="nucleotide sequence ID" value="NZ_FQWL01000001.1"/>
</dbReference>
<dbReference type="SUPFAM" id="SSF48452">
    <property type="entry name" value="TPR-like"/>
    <property type="match status" value="1"/>
</dbReference>
<keyword evidence="2" id="KW-0675">Receptor</keyword>
<dbReference type="Gene3D" id="2.170.130.10">
    <property type="entry name" value="TonB-dependent receptor, plug domain"/>
    <property type="match status" value="1"/>
</dbReference>
<dbReference type="EMBL" id="FQWL01000001">
    <property type="protein sequence ID" value="SHG34441.1"/>
    <property type="molecule type" value="Genomic_DNA"/>
</dbReference>
<feature type="domain" description="TonB-dependent receptor plug" evidence="1">
    <location>
        <begin position="277"/>
        <end position="387"/>
    </location>
</feature>
<proteinExistence type="predicted"/>
<reference evidence="3" key="1">
    <citation type="submission" date="2016-11" db="EMBL/GenBank/DDBJ databases">
        <authorList>
            <person name="Varghese N."/>
            <person name="Submissions S."/>
        </authorList>
    </citation>
    <scope>NUCLEOTIDE SEQUENCE [LARGE SCALE GENOMIC DNA]</scope>
    <source>
        <strain evidence="3">DSM 22638</strain>
    </source>
</reference>
<evidence type="ECO:0000313" key="2">
    <source>
        <dbReference type="EMBL" id="SHG34441.1"/>
    </source>
</evidence>
<gene>
    <name evidence="2" type="ORF">SAMN04488116_1067</name>
</gene>
<dbReference type="STRING" id="570519.SAMN04488116_1067"/>
<dbReference type="AlphaFoldDB" id="A0A1M5J1Q5"/>
<keyword evidence="3" id="KW-1185">Reference proteome</keyword>
<dbReference type="Proteomes" id="UP000184532">
    <property type="component" value="Unassembled WGS sequence"/>
</dbReference>
<organism evidence="2 3">
    <name type="scientific">Flagellimonas flava</name>
    <dbReference type="NCBI Taxonomy" id="570519"/>
    <lineage>
        <taxon>Bacteria</taxon>
        <taxon>Pseudomonadati</taxon>
        <taxon>Bacteroidota</taxon>
        <taxon>Flavobacteriia</taxon>
        <taxon>Flavobacteriales</taxon>
        <taxon>Flavobacteriaceae</taxon>
        <taxon>Flagellimonas</taxon>
    </lineage>
</organism>
<sequence>MKISKFILIFFFGLIGAFVFGQEKQVTICWDVSYSMYNRDLDKEFYFLDAYFKTNMDASVALLSFNNEVVSKESFGVKGGDWSNIKERLRGLTYDGATSFELLDAYTEKGDVLVFTDGNQNLGTTTPNFGGEVYIINGKKDFNRASLNLLTIVNNGNLINLTEKTGEFGSSGKTKAYSGTVYSGTSGLAAVDVYIKEFQSQGIKTNTSGGYSIRASVGDTLVVSFGNKKKQILLEEEDELDFVFDDSGIQLQEVVVVEDRDKPTEEITTGFGKENKDKIGYAVQSIDEEDISPIATTGNTAIQGKFSGVSLGQNEDLSQIKMRPSNSVLGNNYGLIVIDGVPMERSNSFTGEVANTDFVNPQNIAEVTVLKGLAATNRFGSLGANGVLLITTKTAKSNGPTGKKRDLAQLTDNFYDGKLKVNNKTLVTPYLKELKKGKNLEEAYKIYLNQRKSYWDNPEYLVDVASFFYGSKPELGNRILSNILEKDNVGFEELRGMYLKSMETGNHKMALVASTKMLDEYPNKIQPYLDVAMAHKGAGNYQEAYDMLASIVDRKANTELNFLGLDKIAGAEIRNLVNRNGKDLDMNKVEPKYRNNLTYNARLLLDWSNPDAEFVVQFVNPQKRFFNWEHTDTSDKKRILNELQHGYASEQFEIVGSDTVGDWILNVTYLGNRTHGNKVPTFLKCTVQYNFGKPNQRNEEFMIRLMESGEEQQLAKFAVQ</sequence>
<dbReference type="InterPro" id="IPR036465">
    <property type="entry name" value="vWFA_dom_sf"/>
</dbReference>
<protein>
    <submittedName>
        <fullName evidence="2">TonB-dependent Receptor Plug Domain</fullName>
    </submittedName>
</protein>
<dbReference type="OrthoDB" id="9768177at2"/>
<name>A0A1M5J1Q5_9FLAO</name>
<dbReference type="SUPFAM" id="SSF56935">
    <property type="entry name" value="Porins"/>
    <property type="match status" value="1"/>
</dbReference>